<dbReference type="PANTHER" id="PTHR33167">
    <property type="entry name" value="TRANSCRIPTION FACTOR, PUTATIVE (DUF863)-RELATED"/>
    <property type="match status" value="1"/>
</dbReference>
<name>A0AAD8IT35_9APIA</name>
<feature type="region of interest" description="Disordered" evidence="1">
    <location>
        <begin position="116"/>
        <end position="147"/>
    </location>
</feature>
<keyword evidence="3" id="KW-1185">Reference proteome</keyword>
<proteinExistence type="predicted"/>
<comment type="caution">
    <text evidence="2">The sequence shown here is derived from an EMBL/GenBank/DDBJ whole genome shotgun (WGS) entry which is preliminary data.</text>
</comment>
<dbReference type="Proteomes" id="UP001237642">
    <property type="component" value="Unassembled WGS sequence"/>
</dbReference>
<organism evidence="2 3">
    <name type="scientific">Heracleum sosnowskyi</name>
    <dbReference type="NCBI Taxonomy" id="360622"/>
    <lineage>
        <taxon>Eukaryota</taxon>
        <taxon>Viridiplantae</taxon>
        <taxon>Streptophyta</taxon>
        <taxon>Embryophyta</taxon>
        <taxon>Tracheophyta</taxon>
        <taxon>Spermatophyta</taxon>
        <taxon>Magnoliopsida</taxon>
        <taxon>eudicotyledons</taxon>
        <taxon>Gunneridae</taxon>
        <taxon>Pentapetalae</taxon>
        <taxon>asterids</taxon>
        <taxon>campanulids</taxon>
        <taxon>Apiales</taxon>
        <taxon>Apiaceae</taxon>
        <taxon>Apioideae</taxon>
        <taxon>apioid superclade</taxon>
        <taxon>Tordylieae</taxon>
        <taxon>Tordyliinae</taxon>
        <taxon>Heracleum</taxon>
    </lineage>
</organism>
<dbReference type="AlphaFoldDB" id="A0AAD8IT35"/>
<evidence type="ECO:0000313" key="2">
    <source>
        <dbReference type="EMBL" id="KAK1391629.1"/>
    </source>
</evidence>
<reference evidence="2" key="1">
    <citation type="submission" date="2023-02" db="EMBL/GenBank/DDBJ databases">
        <title>Genome of toxic invasive species Heracleum sosnowskyi carries increased number of genes despite the absence of recent whole-genome duplications.</title>
        <authorList>
            <person name="Schelkunov M."/>
            <person name="Shtratnikova V."/>
            <person name="Makarenko M."/>
            <person name="Klepikova A."/>
            <person name="Omelchenko D."/>
            <person name="Novikova G."/>
            <person name="Obukhova E."/>
            <person name="Bogdanov V."/>
            <person name="Penin A."/>
            <person name="Logacheva M."/>
        </authorList>
    </citation>
    <scope>NUCLEOTIDE SEQUENCE</scope>
    <source>
        <strain evidence="2">Hsosn_3</strain>
        <tissue evidence="2">Leaf</tissue>
    </source>
</reference>
<feature type="region of interest" description="Disordered" evidence="1">
    <location>
        <begin position="183"/>
        <end position="230"/>
    </location>
</feature>
<feature type="compositionally biased region" description="Polar residues" evidence="1">
    <location>
        <begin position="199"/>
        <end position="210"/>
    </location>
</feature>
<evidence type="ECO:0000313" key="3">
    <source>
        <dbReference type="Proteomes" id="UP001237642"/>
    </source>
</evidence>
<reference evidence="2" key="2">
    <citation type="submission" date="2023-05" db="EMBL/GenBank/DDBJ databases">
        <authorList>
            <person name="Schelkunov M.I."/>
        </authorList>
    </citation>
    <scope>NUCLEOTIDE SEQUENCE</scope>
    <source>
        <strain evidence="2">Hsosn_3</strain>
        <tissue evidence="2">Leaf</tissue>
    </source>
</reference>
<evidence type="ECO:0000256" key="1">
    <source>
        <dbReference type="SAM" id="MobiDB-lite"/>
    </source>
</evidence>
<dbReference type="EMBL" id="JAUIZM010000003">
    <property type="protein sequence ID" value="KAK1391629.1"/>
    <property type="molecule type" value="Genomic_DNA"/>
</dbReference>
<protein>
    <submittedName>
        <fullName evidence="2">A-kinase anchor protein 9</fullName>
    </submittedName>
</protein>
<accession>A0AAD8IT35</accession>
<dbReference type="PANTHER" id="PTHR33167:SF33">
    <property type="entry name" value="MYB-CC TYPE TRANSCRIPTION FACTOR LHEQLE-CONTAINING DOMAIN-CONTAINING PROTEIN"/>
    <property type="match status" value="1"/>
</dbReference>
<sequence>MGTKLHAQILGFDRMLEQIHTEFIKKTMIDQENIFQHQVRELHRLYSVERRLMNELKTEIKQISLGGLKIGLDINDSHYVNSRVESIRVDQSLGEHSESCSTEIMKMPKGFDLERRAEQEDDMSTGVSATDEERKNPITGAPWKSGGTNIDAKFRDIELTLSIGGSSGRKRLESHKSLKLDNLREVQSSSIIKGEEFSDSSNTPKASSSKNNEKGKQSHWVFQDLSLSRT</sequence>
<gene>
    <name evidence="2" type="ORF">POM88_010685</name>
</gene>